<dbReference type="Proteomes" id="UP001521931">
    <property type="component" value="Unassembled WGS sequence"/>
</dbReference>
<dbReference type="InterPro" id="IPR010539">
    <property type="entry name" value="BaxI_1-like"/>
</dbReference>
<accession>A0ABS9Q396</accession>
<organism evidence="2 3">
    <name type="scientific">Arsenicicoccus bolidensis</name>
    <dbReference type="NCBI Taxonomy" id="229480"/>
    <lineage>
        <taxon>Bacteria</taxon>
        <taxon>Bacillati</taxon>
        <taxon>Actinomycetota</taxon>
        <taxon>Actinomycetes</taxon>
        <taxon>Micrococcales</taxon>
        <taxon>Intrasporangiaceae</taxon>
        <taxon>Arsenicicoccus</taxon>
    </lineage>
</organism>
<evidence type="ECO:0000313" key="3">
    <source>
        <dbReference type="Proteomes" id="UP001521931"/>
    </source>
</evidence>
<reference evidence="2 3" key="1">
    <citation type="submission" date="2022-02" db="EMBL/GenBank/DDBJ databases">
        <title>Uncovering new skin microbiome diversity through culturing and metagenomics.</title>
        <authorList>
            <person name="Conlan S."/>
            <person name="Deming C."/>
            <person name="Nisc Comparative Sequencing Program N."/>
            <person name="Segre J.A."/>
        </authorList>
    </citation>
    <scope>NUCLEOTIDE SEQUENCE [LARGE SCALE GENOMIC DNA]</scope>
    <source>
        <strain evidence="2 3">ACRQZ</strain>
    </source>
</reference>
<feature type="transmembrane region" description="Helical" evidence="1">
    <location>
        <begin position="176"/>
        <end position="200"/>
    </location>
</feature>
<dbReference type="PANTHER" id="PTHR41282:SF1">
    <property type="entry name" value="CONSERVED TRANSMEMBRANE PROTEIN-RELATED"/>
    <property type="match status" value="1"/>
</dbReference>
<dbReference type="RefSeq" id="WP_029211351.1">
    <property type="nucleotide sequence ID" value="NZ_DAMDMH010000017.1"/>
</dbReference>
<evidence type="ECO:0000256" key="1">
    <source>
        <dbReference type="SAM" id="Phobius"/>
    </source>
</evidence>
<feature type="transmembrane region" description="Helical" evidence="1">
    <location>
        <begin position="55"/>
        <end position="76"/>
    </location>
</feature>
<keyword evidence="1" id="KW-0472">Membrane</keyword>
<dbReference type="Pfam" id="PF12811">
    <property type="entry name" value="BaxI_1"/>
    <property type="match status" value="1"/>
</dbReference>
<dbReference type="PANTHER" id="PTHR41282">
    <property type="entry name" value="CONSERVED TRANSMEMBRANE PROTEIN-RELATED"/>
    <property type="match status" value="1"/>
</dbReference>
<evidence type="ECO:0000313" key="2">
    <source>
        <dbReference type="EMBL" id="MCG7322254.1"/>
    </source>
</evidence>
<dbReference type="EMBL" id="JAKRCV010000030">
    <property type="protein sequence ID" value="MCG7322254.1"/>
    <property type="molecule type" value="Genomic_DNA"/>
</dbReference>
<keyword evidence="1" id="KW-0812">Transmembrane</keyword>
<sequence length="269" mass="28606">MSNPIFDRVDREAQRGYAGFGQQRTPDLSAGQLQDMYAAPPVIPAHERRLTLDDVMMKALLLFGIVIGVGAVSWYASALMPATSLVLLFGGMIGTLVLGLVIAFKKAISVPLIVTYAVLEGAFVGALSQNFERAYDGAVPTAILATLCVFGAMFAGWKGGFIKVTDKFRRMMGMALIGYAIFALINLGAALLGVGGGWGFGGSGPIGIGISLFATGLAAFTLALDFDSIDNAVRSGAPEKYSWLLAHGLVVTVVWLYIEMLRLIGRFRD</sequence>
<name>A0ABS9Q396_9MICO</name>
<feature type="transmembrane region" description="Helical" evidence="1">
    <location>
        <begin position="110"/>
        <end position="131"/>
    </location>
</feature>
<feature type="transmembrane region" description="Helical" evidence="1">
    <location>
        <begin position="137"/>
        <end position="155"/>
    </location>
</feature>
<keyword evidence="1" id="KW-1133">Transmembrane helix</keyword>
<gene>
    <name evidence="2" type="ORF">MHL29_10200</name>
</gene>
<dbReference type="PIRSF" id="PIRSF009160">
    <property type="entry name" value="UCP009160"/>
    <property type="match status" value="1"/>
</dbReference>
<protein>
    <submittedName>
        <fullName evidence="2">Bax inhibitor-1/YccA family protein</fullName>
    </submittedName>
</protein>
<proteinExistence type="predicted"/>
<feature type="transmembrane region" description="Helical" evidence="1">
    <location>
        <begin position="241"/>
        <end position="258"/>
    </location>
</feature>
<feature type="transmembrane region" description="Helical" evidence="1">
    <location>
        <begin position="206"/>
        <end position="229"/>
    </location>
</feature>
<feature type="transmembrane region" description="Helical" evidence="1">
    <location>
        <begin position="82"/>
        <end position="103"/>
    </location>
</feature>
<keyword evidence="3" id="KW-1185">Reference proteome</keyword>
<comment type="caution">
    <text evidence="2">The sequence shown here is derived from an EMBL/GenBank/DDBJ whole genome shotgun (WGS) entry which is preliminary data.</text>
</comment>